<feature type="domain" description="Glycosyltransferase 2-like" evidence="1">
    <location>
        <begin position="7"/>
        <end position="129"/>
    </location>
</feature>
<gene>
    <name evidence="2" type="ORF">N8A98_09075</name>
</gene>
<protein>
    <submittedName>
        <fullName evidence="2">Glycosyltransferase family 2 protein</fullName>
    </submittedName>
</protein>
<dbReference type="Proteomes" id="UP001061862">
    <property type="component" value="Chromosome"/>
</dbReference>
<dbReference type="PANTHER" id="PTHR43685">
    <property type="entry name" value="GLYCOSYLTRANSFERASE"/>
    <property type="match status" value="1"/>
</dbReference>
<dbReference type="InterPro" id="IPR001173">
    <property type="entry name" value="Glyco_trans_2-like"/>
</dbReference>
<evidence type="ECO:0000313" key="3">
    <source>
        <dbReference type="Proteomes" id="UP001061862"/>
    </source>
</evidence>
<dbReference type="Gene3D" id="3.90.550.10">
    <property type="entry name" value="Spore Coat Polysaccharide Biosynthesis Protein SpsA, Chain A"/>
    <property type="match status" value="1"/>
</dbReference>
<reference evidence="2 3" key="1">
    <citation type="submission" date="2022-09" db="EMBL/GenBank/DDBJ databases">
        <title>Interaction between co-microsymbionts with complementary sets of symbiotic genes in legume-rhizobium systems.</title>
        <authorList>
            <person name="Safronova V."/>
            <person name="Sazanova A."/>
            <person name="Afonin A."/>
            <person name="Chirak E."/>
        </authorList>
    </citation>
    <scope>NUCLEOTIDE SEQUENCE [LARGE SCALE GENOMIC DNA]</scope>
    <source>
        <strain evidence="2 3">A18/4-1</strain>
    </source>
</reference>
<dbReference type="PANTHER" id="PTHR43685:SF2">
    <property type="entry name" value="GLYCOSYLTRANSFERASE 2-LIKE DOMAIN-CONTAINING PROTEIN"/>
    <property type="match status" value="1"/>
</dbReference>
<dbReference type="EMBL" id="CP104965">
    <property type="protein sequence ID" value="UXN71306.1"/>
    <property type="molecule type" value="Genomic_DNA"/>
</dbReference>
<dbReference type="RefSeq" id="WP_262170792.1">
    <property type="nucleotide sequence ID" value="NZ_CP104965.1"/>
</dbReference>
<accession>A0ABY6CJV5</accession>
<organism evidence="2 3">
    <name type="scientific">Devosia neptuniae</name>
    <dbReference type="NCBI Taxonomy" id="191302"/>
    <lineage>
        <taxon>Bacteria</taxon>
        <taxon>Pseudomonadati</taxon>
        <taxon>Pseudomonadota</taxon>
        <taxon>Alphaproteobacteria</taxon>
        <taxon>Hyphomicrobiales</taxon>
        <taxon>Devosiaceae</taxon>
        <taxon>Devosia</taxon>
    </lineage>
</organism>
<dbReference type="CDD" id="cd00761">
    <property type="entry name" value="Glyco_tranf_GTA_type"/>
    <property type="match status" value="1"/>
</dbReference>
<dbReference type="SUPFAM" id="SSF53448">
    <property type="entry name" value="Nucleotide-diphospho-sugar transferases"/>
    <property type="match status" value="1"/>
</dbReference>
<evidence type="ECO:0000259" key="1">
    <source>
        <dbReference type="Pfam" id="PF00535"/>
    </source>
</evidence>
<proteinExistence type="predicted"/>
<dbReference type="InterPro" id="IPR029044">
    <property type="entry name" value="Nucleotide-diphossugar_trans"/>
</dbReference>
<name>A0ABY6CJV5_9HYPH</name>
<keyword evidence="3" id="KW-1185">Reference proteome</keyword>
<dbReference type="InterPro" id="IPR050834">
    <property type="entry name" value="Glycosyltransf_2"/>
</dbReference>
<dbReference type="Pfam" id="PF00535">
    <property type="entry name" value="Glycos_transf_2"/>
    <property type="match status" value="1"/>
</dbReference>
<evidence type="ECO:0000313" key="2">
    <source>
        <dbReference type="EMBL" id="UXN71306.1"/>
    </source>
</evidence>
<sequence>MTETVAVIMPAYRAQDTIGSSVASVLAQSYPHFQLLIVSDDGVDYAELLGRQGIADKRILQLSSGVVGGGASAARNLALEASSAPYVAILDADDRFKPEKLALAVAALADHAIVSTALDVMSDSFVHLRHVAMGPDRLVRAGAHKWLNLSMDSMIVWDRRCTDGRYDTTISNMTDLELLLQLYRGVPQSWHLGTPLHDYIKRSSSMSNGANVAAGMIASKTVILGRVEAGYYGLPEADAVEVARFLRISLEAEKLYGDALAAQPGLLFEDHLEPMLGRG</sequence>